<dbReference type="Gene3D" id="1.20.120.310">
    <property type="entry name" value="ERV/ALR sulfhydryl oxidase domain"/>
    <property type="match status" value="1"/>
</dbReference>
<keyword evidence="2 8" id="KW-0285">Flavoprotein</keyword>
<dbReference type="InterPro" id="IPR036774">
    <property type="entry name" value="ERV/ALR_sulphydryl_oxid_sf"/>
</dbReference>
<dbReference type="Pfam" id="PF00085">
    <property type="entry name" value="Thioredoxin"/>
    <property type="match status" value="1"/>
</dbReference>
<dbReference type="PANTHER" id="PTHR22897">
    <property type="entry name" value="QUIESCIN Q6-RELATED SULFHYDRYL OXIDASE"/>
    <property type="match status" value="1"/>
</dbReference>
<feature type="domain" description="ERV/ALR sulfhydryl oxidase" evidence="10">
    <location>
        <begin position="477"/>
        <end position="585"/>
    </location>
</feature>
<gene>
    <name evidence="12" type="primary">QSOX2</name>
    <name evidence="12" type="ORF">g.14520</name>
</gene>
<dbReference type="PANTHER" id="PTHR22897:SF8">
    <property type="entry name" value="SULFHYDRYL OXIDASE"/>
    <property type="match status" value="1"/>
</dbReference>
<dbReference type="PROSITE" id="PS51352">
    <property type="entry name" value="THIOREDOXIN_2"/>
    <property type="match status" value="1"/>
</dbReference>
<dbReference type="InterPro" id="IPR013766">
    <property type="entry name" value="Thioredoxin_domain"/>
</dbReference>
<dbReference type="InterPro" id="IPR042568">
    <property type="entry name" value="QSOX_FAD-bd_sf"/>
</dbReference>
<dbReference type="GO" id="GO:0005615">
    <property type="term" value="C:extracellular space"/>
    <property type="evidence" value="ECO:0007669"/>
    <property type="project" value="TreeGrafter"/>
</dbReference>
<evidence type="ECO:0000313" key="12">
    <source>
        <dbReference type="EMBL" id="MDE45650.1"/>
    </source>
</evidence>
<feature type="signal peptide" evidence="9">
    <location>
        <begin position="1"/>
        <end position="26"/>
    </location>
</feature>
<dbReference type="GO" id="GO:0006457">
    <property type="term" value="P:protein folding"/>
    <property type="evidence" value="ECO:0007669"/>
    <property type="project" value="TreeGrafter"/>
</dbReference>
<keyword evidence="6" id="KW-1015">Disulfide bond</keyword>
<comment type="catalytic activity">
    <reaction evidence="8">
        <text>2 R'C(R)SH + O2 = R'C(R)S-S(R)CR' + H2O2</text>
        <dbReference type="Rhea" id="RHEA:17357"/>
        <dbReference type="ChEBI" id="CHEBI:15379"/>
        <dbReference type="ChEBI" id="CHEBI:16240"/>
        <dbReference type="ChEBI" id="CHEBI:16520"/>
        <dbReference type="ChEBI" id="CHEBI:17412"/>
        <dbReference type="EC" id="1.8.3.2"/>
    </reaction>
</comment>
<dbReference type="GO" id="GO:0003756">
    <property type="term" value="F:protein disulfide isomerase activity"/>
    <property type="evidence" value="ECO:0007669"/>
    <property type="project" value="TreeGrafter"/>
</dbReference>
<evidence type="ECO:0000256" key="3">
    <source>
        <dbReference type="ARBA" id="ARBA00022729"/>
    </source>
</evidence>
<evidence type="ECO:0000256" key="9">
    <source>
        <dbReference type="SAM" id="SignalP"/>
    </source>
</evidence>
<protein>
    <recommendedName>
        <fullName evidence="8">Sulfhydryl oxidase</fullName>
        <ecNumber evidence="8">1.8.3.2</ecNumber>
    </recommendedName>
</protein>
<keyword evidence="3 9" id="KW-0732">Signal</keyword>
<dbReference type="PROSITE" id="PS51324">
    <property type="entry name" value="ERV_ALR"/>
    <property type="match status" value="1"/>
</dbReference>
<dbReference type="SUPFAM" id="SSF52833">
    <property type="entry name" value="Thioredoxin-like"/>
    <property type="match status" value="1"/>
</dbReference>
<keyword evidence="5 8" id="KW-0560">Oxidoreductase</keyword>
<dbReference type="GO" id="GO:0000139">
    <property type="term" value="C:Golgi membrane"/>
    <property type="evidence" value="ECO:0007669"/>
    <property type="project" value="TreeGrafter"/>
</dbReference>
<evidence type="ECO:0000256" key="6">
    <source>
        <dbReference type="ARBA" id="ARBA00023157"/>
    </source>
</evidence>
<dbReference type="PROSITE" id="PS00194">
    <property type="entry name" value="THIOREDOXIN_1"/>
    <property type="match status" value="1"/>
</dbReference>
<comment type="cofactor">
    <cofactor evidence="1 8">
        <name>FAD</name>
        <dbReference type="ChEBI" id="CHEBI:57692"/>
    </cofactor>
</comment>
<keyword evidence="7" id="KW-0325">Glycoprotein</keyword>
<dbReference type="InterPro" id="IPR039798">
    <property type="entry name" value="Sulfhydryl_oxidase"/>
</dbReference>
<evidence type="ECO:0000256" key="5">
    <source>
        <dbReference type="ARBA" id="ARBA00023002"/>
    </source>
</evidence>
<name>A0A6G1S6U4_9ACAR</name>
<organism evidence="12">
    <name type="scientific">Aceria tosichella</name>
    <name type="common">wheat curl mite</name>
    <dbReference type="NCBI Taxonomy" id="561515"/>
    <lineage>
        <taxon>Eukaryota</taxon>
        <taxon>Metazoa</taxon>
        <taxon>Ecdysozoa</taxon>
        <taxon>Arthropoda</taxon>
        <taxon>Chelicerata</taxon>
        <taxon>Arachnida</taxon>
        <taxon>Acari</taxon>
        <taxon>Acariformes</taxon>
        <taxon>Trombidiformes</taxon>
        <taxon>Prostigmata</taxon>
        <taxon>Eupodina</taxon>
        <taxon>Eriophyoidea</taxon>
        <taxon>Eriophyidae</taxon>
        <taxon>Eriophyinae</taxon>
        <taxon>Aceriini</taxon>
        <taxon>Aceria</taxon>
    </lineage>
</organism>
<dbReference type="EMBL" id="GGYP01000879">
    <property type="protein sequence ID" value="MDE45650.1"/>
    <property type="molecule type" value="Transcribed_RNA"/>
</dbReference>
<dbReference type="Gene3D" id="1.20.120.1960">
    <property type="entry name" value="QSOX sulfhydryl oxidase domain"/>
    <property type="match status" value="1"/>
</dbReference>
<evidence type="ECO:0000256" key="1">
    <source>
        <dbReference type="ARBA" id="ARBA00001974"/>
    </source>
</evidence>
<evidence type="ECO:0000256" key="7">
    <source>
        <dbReference type="ARBA" id="ARBA00023180"/>
    </source>
</evidence>
<feature type="chain" id="PRO_5026341902" description="Sulfhydryl oxidase" evidence="9">
    <location>
        <begin position="27"/>
        <end position="703"/>
    </location>
</feature>
<evidence type="ECO:0000256" key="2">
    <source>
        <dbReference type="ARBA" id="ARBA00022630"/>
    </source>
</evidence>
<dbReference type="GO" id="GO:0016971">
    <property type="term" value="F:flavin-dependent sulfhydryl oxidase activity"/>
    <property type="evidence" value="ECO:0007669"/>
    <property type="project" value="InterPro"/>
</dbReference>
<evidence type="ECO:0000259" key="11">
    <source>
        <dbReference type="PROSITE" id="PS51352"/>
    </source>
</evidence>
<dbReference type="SUPFAM" id="SSF69000">
    <property type="entry name" value="FAD-dependent thiol oxidase"/>
    <property type="match status" value="1"/>
</dbReference>
<feature type="domain" description="Thioredoxin" evidence="11">
    <location>
        <begin position="17"/>
        <end position="166"/>
    </location>
</feature>
<sequence>MKPITTNSSRHHTTLCLLFITTTALASFVAVQGDRRDLYTSKDAVLRLNSETFKSTVFNDNKDVTFLVQFYNKFCGHCQHFAPTYKQLASKVQNWTSVVRVAGIDCSNDENIPVCSENKIDGYPTLLLFPPNAHFNDPNDAPLNLRSLNIEWNEDDLLETIITYIGNLTATNRHYPLAVDALQPIKHDHISAVKRLYPFNTGQNAVDVHTGPQDLMFIVESEQSYLGRKLILEYFRISSKLELRRILLSNKALLKSLLTKEEYMKLENSQPLLLKLDGHDSSSRVQILVRGEAKHILPTLHETERQDFIYNRFKTFFEQFYYEELKEAGGYSEVHVATPKQPILFDVSSKTHKNDELDIHYLVHSDPVSSKKVFAVDLLKGISYLMTHEVRVKGDLSPSEFTTIRNLLTTFRKYLPLDKWDPSMGKFISDMRTRLDEKRWQYERDGITAQQMNDVLEFSGSHAVKSRYDREHWVSCSESDRQQKGYPCSLWLLFHTLTVGEYTKAAPVRSRPTLVLTTMRDYITKFFGCTVCSSNFEKETKNLEDSLKHRNSSVLWLWNTHNFVNQRLNNERPRDKIKPLVDVIYPRHPRCPECYKTDVKDIGTDGKTLDDIEWSLTSVLEFLTATFRADKIVSPVEMASLLASLKGKVNYDLIQSDLANEHLSADADSKSERSEWNFFSASDMGICLFLYLFCLVVKAFVTQ</sequence>
<keyword evidence="8" id="KW-0812">Transmembrane</keyword>
<accession>A0A6G1S6U4</accession>
<dbReference type="InterPro" id="IPR036249">
    <property type="entry name" value="Thioredoxin-like_sf"/>
</dbReference>
<dbReference type="EC" id="1.8.3.2" evidence="8"/>
<keyword evidence="4 8" id="KW-0274">FAD</keyword>
<dbReference type="InterPro" id="IPR017905">
    <property type="entry name" value="ERV/ALR_sulphydryl_oxidase"/>
</dbReference>
<reference evidence="12" key="1">
    <citation type="submission" date="2018-10" db="EMBL/GenBank/DDBJ databases">
        <title>Transcriptome assembly of Aceria tosichella (Wheat curl mite) Type 2.</title>
        <authorList>
            <person name="Scully E.D."/>
            <person name="Geib S.M."/>
            <person name="Palmer N.A."/>
            <person name="Gupta A.K."/>
            <person name="Sarath G."/>
            <person name="Tatineni S."/>
        </authorList>
    </citation>
    <scope>NUCLEOTIDE SEQUENCE</scope>
    <source>
        <strain evidence="12">LincolnNE</strain>
    </source>
</reference>
<dbReference type="AlphaFoldDB" id="A0A6G1S6U4"/>
<dbReference type="Pfam" id="PF04777">
    <property type="entry name" value="Evr1_Alr"/>
    <property type="match status" value="1"/>
</dbReference>
<keyword evidence="8" id="KW-1133">Transmembrane helix</keyword>
<feature type="transmembrane region" description="Helical" evidence="8">
    <location>
        <begin position="678"/>
        <end position="701"/>
    </location>
</feature>
<evidence type="ECO:0000256" key="4">
    <source>
        <dbReference type="ARBA" id="ARBA00022827"/>
    </source>
</evidence>
<keyword evidence="8" id="KW-0472">Membrane</keyword>
<evidence type="ECO:0000259" key="10">
    <source>
        <dbReference type="PROSITE" id="PS51324"/>
    </source>
</evidence>
<proteinExistence type="predicted"/>
<dbReference type="Gene3D" id="3.40.30.10">
    <property type="entry name" value="Glutaredoxin"/>
    <property type="match status" value="2"/>
</dbReference>
<dbReference type="InterPro" id="IPR017937">
    <property type="entry name" value="Thioredoxin_CS"/>
</dbReference>
<evidence type="ECO:0000256" key="8">
    <source>
        <dbReference type="RuleBase" id="RU371123"/>
    </source>
</evidence>